<dbReference type="EMBL" id="BSUN01000001">
    <property type="protein sequence ID" value="GMA34794.1"/>
    <property type="molecule type" value="Genomic_DNA"/>
</dbReference>
<keyword evidence="4" id="KW-1185">Reference proteome</keyword>
<feature type="transmembrane region" description="Helical" evidence="2">
    <location>
        <begin position="59"/>
        <end position="78"/>
    </location>
</feature>
<evidence type="ECO:0000256" key="1">
    <source>
        <dbReference type="SAM" id="MobiDB-lite"/>
    </source>
</evidence>
<keyword evidence="2" id="KW-1133">Transmembrane helix</keyword>
<dbReference type="Proteomes" id="UP001157125">
    <property type="component" value="Unassembled WGS sequence"/>
</dbReference>
<evidence type="ECO:0000313" key="4">
    <source>
        <dbReference type="Proteomes" id="UP001157125"/>
    </source>
</evidence>
<name>A0ABQ6IAF6_9MICO</name>
<proteinExistence type="predicted"/>
<reference evidence="4" key="1">
    <citation type="journal article" date="2019" name="Int. J. Syst. Evol. Microbiol.">
        <title>The Global Catalogue of Microorganisms (GCM) 10K type strain sequencing project: providing services to taxonomists for standard genome sequencing and annotation.</title>
        <authorList>
            <consortium name="The Broad Institute Genomics Platform"/>
            <consortium name="The Broad Institute Genome Sequencing Center for Infectious Disease"/>
            <person name="Wu L."/>
            <person name="Ma J."/>
        </authorList>
    </citation>
    <scope>NUCLEOTIDE SEQUENCE [LARGE SCALE GENOMIC DNA]</scope>
    <source>
        <strain evidence="4">NBRC 112299</strain>
    </source>
</reference>
<comment type="caution">
    <text evidence="3">The sequence shown here is derived from an EMBL/GenBank/DDBJ whole genome shotgun (WGS) entry which is preliminary data.</text>
</comment>
<sequence>MADAAASLPADAGTALSDSLAGAMAVSEQMTATGGDAASLAAQIAEVAQTAFMDASQHAMLISAIIAGVTAALMLLTLPKGDKALSAEPGLTLEETEAAHVEADATR</sequence>
<evidence type="ECO:0000256" key="2">
    <source>
        <dbReference type="SAM" id="Phobius"/>
    </source>
</evidence>
<keyword evidence="2" id="KW-0812">Transmembrane</keyword>
<organism evidence="3 4">
    <name type="scientific">Demequina litorisediminis</name>
    <dbReference type="NCBI Taxonomy" id="1849022"/>
    <lineage>
        <taxon>Bacteria</taxon>
        <taxon>Bacillati</taxon>
        <taxon>Actinomycetota</taxon>
        <taxon>Actinomycetes</taxon>
        <taxon>Micrococcales</taxon>
        <taxon>Demequinaceae</taxon>
        <taxon>Demequina</taxon>
    </lineage>
</organism>
<feature type="region of interest" description="Disordered" evidence="1">
    <location>
        <begin position="87"/>
        <end position="107"/>
    </location>
</feature>
<feature type="compositionally biased region" description="Basic and acidic residues" evidence="1">
    <location>
        <begin position="97"/>
        <end position="107"/>
    </location>
</feature>
<gene>
    <name evidence="3" type="ORF">GCM10025876_09980</name>
</gene>
<evidence type="ECO:0000313" key="3">
    <source>
        <dbReference type="EMBL" id="GMA34794.1"/>
    </source>
</evidence>
<keyword evidence="2" id="KW-0472">Membrane</keyword>
<accession>A0ABQ6IAF6</accession>
<protein>
    <submittedName>
        <fullName evidence="3">Uncharacterized protein</fullName>
    </submittedName>
</protein>